<evidence type="ECO:0000256" key="1">
    <source>
        <dbReference type="ARBA" id="ARBA00004651"/>
    </source>
</evidence>
<name>A0A820NX00_9BILA</name>
<dbReference type="InterPro" id="IPR023214">
    <property type="entry name" value="HAD_sf"/>
</dbReference>
<dbReference type="GO" id="GO:1902600">
    <property type="term" value="P:proton transmembrane transport"/>
    <property type="evidence" value="ECO:0007669"/>
    <property type="project" value="TreeGrafter"/>
</dbReference>
<dbReference type="InterPro" id="IPR050510">
    <property type="entry name" value="Cation_transp_ATPase_P-type"/>
</dbReference>
<dbReference type="PANTHER" id="PTHR43294">
    <property type="entry name" value="SODIUM/POTASSIUM-TRANSPORTING ATPASE SUBUNIT ALPHA"/>
    <property type="match status" value="1"/>
</dbReference>
<dbReference type="GO" id="GO:1990573">
    <property type="term" value="P:potassium ion import across plasma membrane"/>
    <property type="evidence" value="ECO:0007669"/>
    <property type="project" value="TreeGrafter"/>
</dbReference>
<proteinExistence type="predicted"/>
<keyword evidence="2" id="KW-1003">Cell membrane</keyword>
<feature type="non-terminal residue" evidence="4">
    <location>
        <position position="1"/>
    </location>
</feature>
<keyword evidence="3" id="KW-1133">Transmembrane helix</keyword>
<feature type="transmembrane region" description="Helical" evidence="3">
    <location>
        <begin position="52"/>
        <end position="71"/>
    </location>
</feature>
<dbReference type="GO" id="GO:0030007">
    <property type="term" value="P:intracellular potassium ion homeostasis"/>
    <property type="evidence" value="ECO:0007669"/>
    <property type="project" value="TreeGrafter"/>
</dbReference>
<evidence type="ECO:0000313" key="4">
    <source>
        <dbReference type="EMBL" id="CAF4398890.1"/>
    </source>
</evidence>
<dbReference type="Proteomes" id="UP000663881">
    <property type="component" value="Unassembled WGS sequence"/>
</dbReference>
<evidence type="ECO:0000313" key="5">
    <source>
        <dbReference type="Proteomes" id="UP000663881"/>
    </source>
</evidence>
<reference evidence="4" key="1">
    <citation type="submission" date="2021-02" db="EMBL/GenBank/DDBJ databases">
        <authorList>
            <person name="Nowell W R."/>
        </authorList>
    </citation>
    <scope>NUCLEOTIDE SEQUENCE</scope>
</reference>
<comment type="subcellular location">
    <subcellularLocation>
        <location evidence="1">Cell membrane</location>
        <topology evidence="1">Multi-pass membrane protein</topology>
    </subcellularLocation>
</comment>
<gene>
    <name evidence="4" type="ORF">OKA104_LOCUS51285</name>
</gene>
<organism evidence="4 5">
    <name type="scientific">Adineta steineri</name>
    <dbReference type="NCBI Taxonomy" id="433720"/>
    <lineage>
        <taxon>Eukaryota</taxon>
        <taxon>Metazoa</taxon>
        <taxon>Spiralia</taxon>
        <taxon>Gnathifera</taxon>
        <taxon>Rotifera</taxon>
        <taxon>Eurotatoria</taxon>
        <taxon>Bdelloidea</taxon>
        <taxon>Adinetida</taxon>
        <taxon>Adinetidae</taxon>
        <taxon>Adineta</taxon>
    </lineage>
</organism>
<keyword evidence="3" id="KW-0472">Membrane</keyword>
<dbReference type="EMBL" id="CAJOAY010027480">
    <property type="protein sequence ID" value="CAF4398890.1"/>
    <property type="molecule type" value="Genomic_DNA"/>
</dbReference>
<dbReference type="AlphaFoldDB" id="A0A820NX00"/>
<sequence>EASDMILLDNNFSSLISAIETGRLLADNLKKVVIYLLPAGSWSELWPIMFNMWFGIPLSLSAFLATILCVLNGNC</sequence>
<dbReference type="Gene3D" id="3.40.50.1000">
    <property type="entry name" value="HAD superfamily/HAD-like"/>
    <property type="match status" value="1"/>
</dbReference>
<evidence type="ECO:0000256" key="2">
    <source>
        <dbReference type="ARBA" id="ARBA00022475"/>
    </source>
</evidence>
<dbReference type="PANTHER" id="PTHR43294:SF21">
    <property type="entry name" value="CATION TRANSPORTING ATPASE"/>
    <property type="match status" value="1"/>
</dbReference>
<dbReference type="InterPro" id="IPR036412">
    <property type="entry name" value="HAD-like_sf"/>
</dbReference>
<comment type="caution">
    <text evidence="4">The sequence shown here is derived from an EMBL/GenBank/DDBJ whole genome shotgun (WGS) entry which is preliminary data.</text>
</comment>
<accession>A0A820NX00</accession>
<dbReference type="GO" id="GO:0006883">
    <property type="term" value="P:intracellular sodium ion homeostasis"/>
    <property type="evidence" value="ECO:0007669"/>
    <property type="project" value="TreeGrafter"/>
</dbReference>
<protein>
    <submittedName>
        <fullName evidence="4">Uncharacterized protein</fullName>
    </submittedName>
</protein>
<evidence type="ECO:0000256" key="3">
    <source>
        <dbReference type="SAM" id="Phobius"/>
    </source>
</evidence>
<dbReference type="GO" id="GO:0005886">
    <property type="term" value="C:plasma membrane"/>
    <property type="evidence" value="ECO:0007669"/>
    <property type="project" value="UniProtKB-SubCell"/>
</dbReference>
<dbReference type="Gene3D" id="1.20.1110.10">
    <property type="entry name" value="Calcium-transporting ATPase, transmembrane domain"/>
    <property type="match status" value="1"/>
</dbReference>
<dbReference type="GO" id="GO:0005391">
    <property type="term" value="F:P-type sodium:potassium-exchanging transporter activity"/>
    <property type="evidence" value="ECO:0007669"/>
    <property type="project" value="TreeGrafter"/>
</dbReference>
<keyword evidence="3" id="KW-0812">Transmembrane</keyword>
<dbReference type="GO" id="GO:0036376">
    <property type="term" value="P:sodium ion export across plasma membrane"/>
    <property type="evidence" value="ECO:0007669"/>
    <property type="project" value="TreeGrafter"/>
</dbReference>
<dbReference type="SUPFAM" id="SSF56784">
    <property type="entry name" value="HAD-like"/>
    <property type="match status" value="1"/>
</dbReference>